<sequence>MGITEGEIQEALLNVFPRVWRGCPDDQQFDRQSTASATDATRGAAYRRANAMAIEDVNVLLAAFRRAAGDCPDGCEPTPRESRRLVWSSPPGTSCTWRWRDWVLSKIPGSGVGGGYTCTVTHRKIIDFECEPVAETPPEETE</sequence>
<dbReference type="GeneID" id="37286382"/>
<name>A0A345EAW8_9EURY</name>
<evidence type="ECO:0000313" key="1">
    <source>
        <dbReference type="EMBL" id="AXG05994.1"/>
    </source>
</evidence>
<dbReference type="OrthoDB" id="375344at2157"/>
<evidence type="ECO:0000313" key="2">
    <source>
        <dbReference type="EMBL" id="AXG09340.1"/>
    </source>
</evidence>
<dbReference type="KEGG" id="haq:DU484_05350"/>
<dbReference type="Proteomes" id="UP000253273">
    <property type="component" value="Chromosome"/>
</dbReference>
<gene>
    <name evidence="2" type="ORF">DU484_05350</name>
    <name evidence="1" type="ORF">DU500_05795</name>
</gene>
<reference evidence="2 3" key="1">
    <citation type="submission" date="2018-07" db="EMBL/GenBank/DDBJ databases">
        <title>Genome sequences of Haloplanus sp. CBA1112.</title>
        <authorList>
            <person name="Kim Y.B."/>
            <person name="Roh S.W."/>
        </authorList>
    </citation>
    <scope>NUCLEOTIDE SEQUENCE [LARGE SCALE GENOMIC DNA]</scope>
    <source>
        <strain evidence="2 3">CBA1112</strain>
    </source>
</reference>
<dbReference type="KEGG" id="haj:DU500_05795"/>
<accession>A0A345E1C2</accession>
<proteinExistence type="predicted"/>
<dbReference type="EMBL" id="CP031148">
    <property type="protein sequence ID" value="AXG09340.1"/>
    <property type="molecule type" value="Genomic_DNA"/>
</dbReference>
<reference evidence="1 4" key="2">
    <citation type="submission" date="2018-07" db="EMBL/GenBank/DDBJ databases">
        <title>Genome sequences of Haloplanus sp. CBA1113.</title>
        <authorList>
            <person name="Kim Y.B."/>
            <person name="Roh S.W."/>
        </authorList>
    </citation>
    <scope>NUCLEOTIDE SEQUENCE [LARGE SCALE GENOMIC DNA]</scope>
    <source>
        <strain evidence="1 4">CBA1113</strain>
    </source>
</reference>
<dbReference type="RefSeq" id="WP_114585140.1">
    <property type="nucleotide sequence ID" value="NZ_CP031148.1"/>
</dbReference>
<dbReference type="AlphaFoldDB" id="A0A345EAW8"/>
<evidence type="ECO:0000313" key="3">
    <source>
        <dbReference type="Proteomes" id="UP000252985"/>
    </source>
</evidence>
<dbReference type="EMBL" id="CP031150">
    <property type="protein sequence ID" value="AXG05994.1"/>
    <property type="molecule type" value="Genomic_DNA"/>
</dbReference>
<evidence type="ECO:0000313" key="4">
    <source>
        <dbReference type="Proteomes" id="UP000253273"/>
    </source>
</evidence>
<keyword evidence="4" id="KW-1185">Reference proteome</keyword>
<protein>
    <submittedName>
        <fullName evidence="2">Uncharacterized protein</fullName>
    </submittedName>
</protein>
<accession>A0A345EAW8</accession>
<dbReference type="Proteomes" id="UP000252985">
    <property type="component" value="Chromosome"/>
</dbReference>
<organism evidence="2 3">
    <name type="scientific">Haloplanus rubicundus</name>
    <dbReference type="NCBI Taxonomy" id="1547898"/>
    <lineage>
        <taxon>Archaea</taxon>
        <taxon>Methanobacteriati</taxon>
        <taxon>Methanobacteriota</taxon>
        <taxon>Stenosarchaea group</taxon>
        <taxon>Halobacteria</taxon>
        <taxon>Halobacteriales</taxon>
        <taxon>Haloferacaceae</taxon>
        <taxon>Haloplanus</taxon>
    </lineage>
</organism>